<organism evidence="1 2">
    <name type="scientific">Senna tora</name>
    <dbReference type="NCBI Taxonomy" id="362788"/>
    <lineage>
        <taxon>Eukaryota</taxon>
        <taxon>Viridiplantae</taxon>
        <taxon>Streptophyta</taxon>
        <taxon>Embryophyta</taxon>
        <taxon>Tracheophyta</taxon>
        <taxon>Spermatophyta</taxon>
        <taxon>Magnoliopsida</taxon>
        <taxon>eudicotyledons</taxon>
        <taxon>Gunneridae</taxon>
        <taxon>Pentapetalae</taxon>
        <taxon>rosids</taxon>
        <taxon>fabids</taxon>
        <taxon>Fabales</taxon>
        <taxon>Fabaceae</taxon>
        <taxon>Caesalpinioideae</taxon>
        <taxon>Cassia clade</taxon>
        <taxon>Senna</taxon>
    </lineage>
</organism>
<proteinExistence type="predicted"/>
<evidence type="ECO:0000313" key="1">
    <source>
        <dbReference type="EMBL" id="KAF7821864.1"/>
    </source>
</evidence>
<evidence type="ECO:0000313" key="2">
    <source>
        <dbReference type="Proteomes" id="UP000634136"/>
    </source>
</evidence>
<sequence>MACLVDGIYGREWVWVGKPMIGRGTKATFSVLCTQYFTSNLTFLKIILCLVDESLTLSFFAATLRSVVSFSRTALTLSSLVLNLWVFDLCLESWNGVCVGGELEARGVGGSGSVASEEEEEDEATLTHLRNLWLPHFKQGKEKLWSRFDLSGSVAMTMKMSYFASIILHRSLFSFSISVLRGRRWTSDCLKM</sequence>
<dbReference type="AlphaFoldDB" id="A0A834TQM7"/>
<reference evidence="1" key="1">
    <citation type="submission" date="2020-09" db="EMBL/GenBank/DDBJ databases">
        <title>Genome-Enabled Discovery of Anthraquinone Biosynthesis in Senna tora.</title>
        <authorList>
            <person name="Kang S.-H."/>
            <person name="Pandey R.P."/>
            <person name="Lee C.-M."/>
            <person name="Sim J.-S."/>
            <person name="Jeong J.-T."/>
            <person name="Choi B.-S."/>
            <person name="Jung M."/>
            <person name="Ginzburg D."/>
            <person name="Zhao K."/>
            <person name="Won S.Y."/>
            <person name="Oh T.-J."/>
            <person name="Yu Y."/>
            <person name="Kim N.-H."/>
            <person name="Lee O.R."/>
            <person name="Lee T.-H."/>
            <person name="Bashyal P."/>
            <person name="Kim T.-S."/>
            <person name="Lee W.-H."/>
            <person name="Kawkins C."/>
            <person name="Kim C.-K."/>
            <person name="Kim J.S."/>
            <person name="Ahn B.O."/>
            <person name="Rhee S.Y."/>
            <person name="Sohng J.K."/>
        </authorList>
    </citation>
    <scope>NUCLEOTIDE SEQUENCE</scope>
    <source>
        <tissue evidence="1">Leaf</tissue>
    </source>
</reference>
<protein>
    <submittedName>
        <fullName evidence="1">Uncharacterized protein</fullName>
    </submittedName>
</protein>
<gene>
    <name evidence="1" type="ORF">G2W53_027319</name>
</gene>
<dbReference type="Proteomes" id="UP000634136">
    <property type="component" value="Unassembled WGS sequence"/>
</dbReference>
<keyword evidence="2" id="KW-1185">Reference proteome</keyword>
<accession>A0A834TQM7</accession>
<comment type="caution">
    <text evidence="1">The sequence shown here is derived from an EMBL/GenBank/DDBJ whole genome shotgun (WGS) entry which is preliminary data.</text>
</comment>
<dbReference type="EMBL" id="JAAIUW010000008">
    <property type="protein sequence ID" value="KAF7821864.1"/>
    <property type="molecule type" value="Genomic_DNA"/>
</dbReference>
<name>A0A834TQM7_9FABA</name>